<dbReference type="STRING" id="1423758.FC41_GL000300"/>
<feature type="domain" description="DNA polymerase III delta subunit-like C-terminal" evidence="10">
    <location>
        <begin position="212"/>
        <end position="328"/>
    </location>
</feature>
<proteinExistence type="inferred from homology"/>
<keyword evidence="12" id="KW-1185">Reference proteome</keyword>
<dbReference type="PANTHER" id="PTHR34388:SF1">
    <property type="entry name" value="DNA POLYMERASE III SUBUNIT DELTA"/>
    <property type="match status" value="1"/>
</dbReference>
<dbReference type="InterPro" id="IPR008921">
    <property type="entry name" value="DNA_pol3_clamp-load_cplx_C"/>
</dbReference>
<dbReference type="Pfam" id="PF06144">
    <property type="entry name" value="DNA_pol3_delta"/>
    <property type="match status" value="1"/>
</dbReference>
<name>I7KG49_9LACO</name>
<dbReference type="InterPro" id="IPR005790">
    <property type="entry name" value="DNA_polIII_delta"/>
</dbReference>
<dbReference type="GeneID" id="82846223"/>
<dbReference type="InterPro" id="IPR010372">
    <property type="entry name" value="DNA_pol3_delta_N"/>
</dbReference>
<evidence type="ECO:0000259" key="9">
    <source>
        <dbReference type="Pfam" id="PF06144"/>
    </source>
</evidence>
<dbReference type="EC" id="2.7.7.7" evidence="1"/>
<evidence type="ECO:0000313" key="12">
    <source>
        <dbReference type="Proteomes" id="UP000009320"/>
    </source>
</evidence>
<dbReference type="PANTHER" id="PTHR34388">
    <property type="entry name" value="DNA POLYMERASE III SUBUNIT DELTA"/>
    <property type="match status" value="1"/>
</dbReference>
<comment type="caution">
    <text evidence="11">The sequence shown here is derived from an EMBL/GenBank/DDBJ whole genome shotgun (WGS) entry which is preliminary data.</text>
</comment>
<evidence type="ECO:0000256" key="7">
    <source>
        <dbReference type="ARBA" id="ARBA00034754"/>
    </source>
</evidence>
<dbReference type="AlphaFoldDB" id="I7KG49"/>
<comment type="similarity">
    <text evidence="7">Belongs to the DNA polymerase HolA subunit family.</text>
</comment>
<dbReference type="GO" id="GO:0003887">
    <property type="term" value="F:DNA-directed DNA polymerase activity"/>
    <property type="evidence" value="ECO:0007669"/>
    <property type="project" value="UniProtKB-KW"/>
</dbReference>
<dbReference type="Pfam" id="PF21694">
    <property type="entry name" value="DNA_pol3_delta_C"/>
    <property type="match status" value="1"/>
</dbReference>
<comment type="catalytic activity">
    <reaction evidence="8">
        <text>DNA(n) + a 2'-deoxyribonucleoside 5'-triphosphate = DNA(n+1) + diphosphate</text>
        <dbReference type="Rhea" id="RHEA:22508"/>
        <dbReference type="Rhea" id="RHEA-COMP:17339"/>
        <dbReference type="Rhea" id="RHEA-COMP:17340"/>
        <dbReference type="ChEBI" id="CHEBI:33019"/>
        <dbReference type="ChEBI" id="CHEBI:61560"/>
        <dbReference type="ChEBI" id="CHEBI:173112"/>
        <dbReference type="EC" id="2.7.7.7"/>
    </reaction>
</comment>
<sequence length="329" mass="38098">MNILSLFKQSNSKIPQTLILGEDAFLNDYLARKFVAQEQFKDFEHITLDCSEDGLDELMANLTESSLFDNQKIIIAKNPFFLTAKVAAKYKKDIEKLQVIIEHLNEIENIVVFVANYENIDRRKKISKALMKQVNVVETKLKPYEISGFLKALIKQEGYTITNQALQMLIQRSDQVLDTALANYLKLKNICDDDHKITESLIDRTIDRSLSENIFEILSAAFKGDYVQASKRLDDHLREGNNVVQLLAVFQNQLEFLMVVKVLQNRRWSQDQIVRELKANPYRIKFAMQNPVKLAKLKDLIKHSIELDFGYKNGTYHGNEFLKMFLLSI</sequence>
<evidence type="ECO:0000259" key="10">
    <source>
        <dbReference type="Pfam" id="PF21694"/>
    </source>
</evidence>
<dbReference type="GO" id="GO:0009360">
    <property type="term" value="C:DNA polymerase III complex"/>
    <property type="evidence" value="ECO:0007669"/>
    <property type="project" value="InterPro"/>
</dbReference>
<dbReference type="Gene3D" id="1.20.272.10">
    <property type="match status" value="1"/>
</dbReference>
<evidence type="ECO:0000256" key="2">
    <source>
        <dbReference type="ARBA" id="ARBA00017703"/>
    </source>
</evidence>
<feature type="domain" description="DNA polymerase III delta N-terminal" evidence="9">
    <location>
        <begin position="32"/>
        <end position="139"/>
    </location>
</feature>
<keyword evidence="3 11" id="KW-0808">Transferase</keyword>
<protein>
    <recommendedName>
        <fullName evidence="2">DNA polymerase III subunit delta</fullName>
        <ecNumber evidence="1">2.7.7.7</ecNumber>
    </recommendedName>
</protein>
<evidence type="ECO:0000256" key="6">
    <source>
        <dbReference type="ARBA" id="ARBA00022932"/>
    </source>
</evidence>
<accession>I7KG49</accession>
<dbReference type="EMBL" id="CAKE01000001">
    <property type="protein sequence ID" value="CCI80935.1"/>
    <property type="molecule type" value="Genomic_DNA"/>
</dbReference>
<dbReference type="InterPro" id="IPR048466">
    <property type="entry name" value="DNA_pol3_delta-like_C"/>
</dbReference>
<dbReference type="NCBIfam" id="TIGR01128">
    <property type="entry name" value="holA"/>
    <property type="match status" value="1"/>
</dbReference>
<reference evidence="11 12" key="1">
    <citation type="submission" date="2012-06" db="EMBL/GenBank/DDBJ databases">
        <title>Draft Genome Sequence of Lactobacillus hominis Strain CRBIP 24.179T, isolated from human intestine.</title>
        <authorList>
            <person name="Cousin S."/>
            <person name="Ma L."/>
            <person name="Bizet C."/>
            <person name="Loux V."/>
            <person name="Bouchier C."/>
            <person name="Clermont D."/>
            <person name="Creno S."/>
        </authorList>
    </citation>
    <scope>NUCLEOTIDE SEQUENCE [LARGE SCALE GENOMIC DNA]</scope>
    <source>
        <strain evidence="12">CRBIP 24.179T</strain>
    </source>
</reference>
<keyword evidence="6 11" id="KW-0239">DNA-directed DNA polymerase</keyword>
<evidence type="ECO:0000256" key="1">
    <source>
        <dbReference type="ARBA" id="ARBA00012417"/>
    </source>
</evidence>
<dbReference type="PATRIC" id="fig|1423758.3.peg.303"/>
<keyword evidence="4 11" id="KW-0548">Nucleotidyltransferase</keyword>
<dbReference type="OrthoDB" id="9775929at2"/>
<dbReference type="eggNOG" id="COG1466">
    <property type="taxonomic scope" value="Bacteria"/>
</dbReference>
<gene>
    <name evidence="11" type="ORF">BN55_03225</name>
</gene>
<dbReference type="RefSeq" id="WP_008469501.1">
    <property type="nucleotide sequence ID" value="NZ_AYZP01000001.1"/>
</dbReference>
<evidence type="ECO:0000256" key="4">
    <source>
        <dbReference type="ARBA" id="ARBA00022695"/>
    </source>
</evidence>
<evidence type="ECO:0000256" key="8">
    <source>
        <dbReference type="ARBA" id="ARBA00049244"/>
    </source>
</evidence>
<dbReference type="SUPFAM" id="SSF48019">
    <property type="entry name" value="post-AAA+ oligomerization domain-like"/>
    <property type="match status" value="1"/>
</dbReference>
<dbReference type="InterPro" id="IPR027417">
    <property type="entry name" value="P-loop_NTPase"/>
</dbReference>
<evidence type="ECO:0000256" key="3">
    <source>
        <dbReference type="ARBA" id="ARBA00022679"/>
    </source>
</evidence>
<organism evidence="11 12">
    <name type="scientific">Lactobacillus hominis DSM 23910 = CRBIP 24.179</name>
    <dbReference type="NCBI Taxonomy" id="1423758"/>
    <lineage>
        <taxon>Bacteria</taxon>
        <taxon>Bacillati</taxon>
        <taxon>Bacillota</taxon>
        <taxon>Bacilli</taxon>
        <taxon>Lactobacillales</taxon>
        <taxon>Lactobacillaceae</taxon>
        <taxon>Lactobacillus</taxon>
    </lineage>
</organism>
<evidence type="ECO:0000313" key="11">
    <source>
        <dbReference type="EMBL" id="CCI80935.1"/>
    </source>
</evidence>
<dbReference type="GO" id="GO:0003677">
    <property type="term" value="F:DNA binding"/>
    <property type="evidence" value="ECO:0007669"/>
    <property type="project" value="InterPro"/>
</dbReference>
<dbReference type="Proteomes" id="UP000009320">
    <property type="component" value="Unassembled WGS sequence"/>
</dbReference>
<dbReference type="GO" id="GO:0006261">
    <property type="term" value="P:DNA-templated DNA replication"/>
    <property type="evidence" value="ECO:0007669"/>
    <property type="project" value="TreeGrafter"/>
</dbReference>
<dbReference type="SUPFAM" id="SSF52540">
    <property type="entry name" value="P-loop containing nucleoside triphosphate hydrolases"/>
    <property type="match status" value="1"/>
</dbReference>
<keyword evidence="5" id="KW-0235">DNA replication</keyword>
<dbReference type="Gene3D" id="3.40.50.300">
    <property type="entry name" value="P-loop containing nucleotide triphosphate hydrolases"/>
    <property type="match status" value="1"/>
</dbReference>
<evidence type="ECO:0000256" key="5">
    <source>
        <dbReference type="ARBA" id="ARBA00022705"/>
    </source>
</evidence>